<keyword evidence="1" id="KW-0472">Membrane</keyword>
<feature type="domain" description="Endonuclease/exonuclease/phosphatase" evidence="2">
    <location>
        <begin position="420"/>
        <end position="638"/>
    </location>
</feature>
<dbReference type="InterPro" id="IPR051916">
    <property type="entry name" value="GPI-anchor_lipid_remodeler"/>
</dbReference>
<feature type="transmembrane region" description="Helical" evidence="1">
    <location>
        <begin position="348"/>
        <end position="367"/>
    </location>
</feature>
<dbReference type="PANTHER" id="PTHR14859">
    <property type="entry name" value="CALCOFLUOR WHITE HYPERSENSITIVE PROTEIN PRECURSOR"/>
    <property type="match status" value="1"/>
</dbReference>
<organism evidence="3 4">
    <name type="scientific">Nocardioides taihuensis</name>
    <dbReference type="NCBI Taxonomy" id="1835606"/>
    <lineage>
        <taxon>Bacteria</taxon>
        <taxon>Bacillati</taxon>
        <taxon>Actinomycetota</taxon>
        <taxon>Actinomycetes</taxon>
        <taxon>Propionibacteriales</taxon>
        <taxon>Nocardioidaceae</taxon>
        <taxon>Nocardioides</taxon>
    </lineage>
</organism>
<feature type="transmembrane region" description="Helical" evidence="1">
    <location>
        <begin position="218"/>
        <end position="239"/>
    </location>
</feature>
<proteinExistence type="predicted"/>
<evidence type="ECO:0000259" key="2">
    <source>
        <dbReference type="Pfam" id="PF03372"/>
    </source>
</evidence>
<feature type="transmembrane region" description="Helical" evidence="1">
    <location>
        <begin position="160"/>
        <end position="180"/>
    </location>
</feature>
<feature type="transmembrane region" description="Helical" evidence="1">
    <location>
        <begin position="379"/>
        <end position="399"/>
    </location>
</feature>
<dbReference type="RefSeq" id="WP_378590597.1">
    <property type="nucleotide sequence ID" value="NZ_JBHSKD010000012.1"/>
</dbReference>
<feature type="transmembrane region" description="Helical" evidence="1">
    <location>
        <begin position="317"/>
        <end position="336"/>
    </location>
</feature>
<dbReference type="Gene3D" id="3.60.10.10">
    <property type="entry name" value="Endonuclease/exonuclease/phosphatase"/>
    <property type="match status" value="1"/>
</dbReference>
<dbReference type="GO" id="GO:0004519">
    <property type="term" value="F:endonuclease activity"/>
    <property type="evidence" value="ECO:0007669"/>
    <property type="project" value="UniProtKB-KW"/>
</dbReference>
<feature type="transmembrane region" description="Helical" evidence="1">
    <location>
        <begin position="72"/>
        <end position="91"/>
    </location>
</feature>
<feature type="transmembrane region" description="Helical" evidence="1">
    <location>
        <begin position="192"/>
        <end position="212"/>
    </location>
</feature>
<dbReference type="InterPro" id="IPR005135">
    <property type="entry name" value="Endo/exonuclease/phosphatase"/>
</dbReference>
<name>A0ABW0BK87_9ACTN</name>
<feature type="transmembrane region" description="Helical" evidence="1">
    <location>
        <begin position="128"/>
        <end position="148"/>
    </location>
</feature>
<dbReference type="Pfam" id="PF03372">
    <property type="entry name" value="Exo_endo_phos"/>
    <property type="match status" value="1"/>
</dbReference>
<protein>
    <submittedName>
        <fullName evidence="3">Endonuclease/exonuclease/phosphatase family protein</fullName>
    </submittedName>
</protein>
<dbReference type="PANTHER" id="PTHR14859:SF1">
    <property type="entry name" value="PGAP2-INTERACTING PROTEIN"/>
    <property type="match status" value="1"/>
</dbReference>
<dbReference type="Proteomes" id="UP001596087">
    <property type="component" value="Unassembled WGS sequence"/>
</dbReference>
<dbReference type="InterPro" id="IPR036691">
    <property type="entry name" value="Endo/exonu/phosph_ase_sf"/>
</dbReference>
<dbReference type="EMBL" id="JBHSKD010000012">
    <property type="protein sequence ID" value="MFC5177510.1"/>
    <property type="molecule type" value="Genomic_DNA"/>
</dbReference>
<keyword evidence="1" id="KW-1133">Transmembrane helix</keyword>
<keyword evidence="3" id="KW-0540">Nuclease</keyword>
<reference evidence="4" key="1">
    <citation type="journal article" date="2019" name="Int. J. Syst. Evol. Microbiol.">
        <title>The Global Catalogue of Microorganisms (GCM) 10K type strain sequencing project: providing services to taxonomists for standard genome sequencing and annotation.</title>
        <authorList>
            <consortium name="The Broad Institute Genomics Platform"/>
            <consortium name="The Broad Institute Genome Sequencing Center for Infectious Disease"/>
            <person name="Wu L."/>
            <person name="Ma J."/>
        </authorList>
    </citation>
    <scope>NUCLEOTIDE SEQUENCE [LARGE SCALE GENOMIC DNA]</scope>
    <source>
        <strain evidence="4">DFY41</strain>
    </source>
</reference>
<evidence type="ECO:0000256" key="1">
    <source>
        <dbReference type="SAM" id="Phobius"/>
    </source>
</evidence>
<feature type="transmembrane region" description="Helical" evidence="1">
    <location>
        <begin position="39"/>
        <end position="60"/>
    </location>
</feature>
<accession>A0ABW0BK87</accession>
<keyword evidence="3" id="KW-0378">Hydrolase</keyword>
<comment type="caution">
    <text evidence="3">The sequence shown here is derived from an EMBL/GenBank/DDBJ whole genome shotgun (WGS) entry which is preliminary data.</text>
</comment>
<keyword evidence="4" id="KW-1185">Reference proteome</keyword>
<keyword evidence="3" id="KW-0255">Endonuclease</keyword>
<evidence type="ECO:0000313" key="4">
    <source>
        <dbReference type="Proteomes" id="UP001596087"/>
    </source>
</evidence>
<keyword evidence="1" id="KW-0812">Transmembrane</keyword>
<feature type="transmembrane region" description="Helical" evidence="1">
    <location>
        <begin position="277"/>
        <end position="297"/>
    </location>
</feature>
<feature type="transmembrane region" description="Helical" evidence="1">
    <location>
        <begin position="246"/>
        <end position="265"/>
    </location>
</feature>
<dbReference type="SUPFAM" id="SSF56219">
    <property type="entry name" value="DNase I-like"/>
    <property type="match status" value="1"/>
</dbReference>
<sequence>MEARRLCWFVAAVTAMTLELVRSTGPLMDSVYSSSGMEPAILVAVATYAGPGVVVAGIALAHRVLPQHDGTVVLVAPAALLVALRLAAQAAPPGAKVGIAMAAIAVSLAALVLAVAALASCAGGQRDAAAALSSGLAFSVLTQVLLGTWDAFWRSSFPGWTVSGLMSLAVIGTAVAAARRERDVAALHPRRVWALGPFLALATLITANPAFVASQADVTLFVAGGVAALGLLLAAAVGARAADRPALPLTVVTAAVLVVVVTGLLQVPRAGGAPAGLVLAGVVMVQVTCALSMRGALQPRQDEDAVVSEPVIGGRTVVAATVAGLSAIVPMMLYQIEYRAPLGFPNYLSLTAAALLLGAAGVRGHPALGRSSSRRTQRLLVVGLSATVAALAVVAGRPWTTPDRLLDPSRPADTASVRIMSWNVHYAVGGSGIADLEAVAGAVERHDPDVLVLNEVSRGWLIGGGADDAAWLAQRLGGHWTFAPSADRQFGSLILSRWPLADVRRVELPQGTGTQARSMVAATVTSQLGDLTVVAVHLEDGAGRAAVRLQQLAVLLPEFDAMDAAPLVFAGDLNAAPSDEEIATITRAGFVSAIDDAGDPGALTQPSDAPHRRIDWVFGRGVRFQDADVLYDEQASDHLPVLTTLVP</sequence>
<gene>
    <name evidence="3" type="ORF">ACFPGP_12555</name>
</gene>
<feature type="transmembrane region" description="Helical" evidence="1">
    <location>
        <begin position="97"/>
        <end position="121"/>
    </location>
</feature>
<evidence type="ECO:0000313" key="3">
    <source>
        <dbReference type="EMBL" id="MFC5177510.1"/>
    </source>
</evidence>